<dbReference type="SUPFAM" id="SSF55021">
    <property type="entry name" value="ACT-like"/>
    <property type="match status" value="2"/>
</dbReference>
<evidence type="ECO:0000256" key="2">
    <source>
        <dbReference type="ARBA" id="ARBA00010122"/>
    </source>
</evidence>
<dbReference type="Gene3D" id="3.40.1160.10">
    <property type="entry name" value="Acetylglutamate kinase-like"/>
    <property type="match status" value="1"/>
</dbReference>
<keyword evidence="4" id="KW-0547">Nucleotide-binding</keyword>
<proteinExistence type="inferred from homology"/>
<dbReference type="PANTHER" id="PTHR21499">
    <property type="entry name" value="ASPARTATE KINASE"/>
    <property type="match status" value="1"/>
</dbReference>
<evidence type="ECO:0000256" key="9">
    <source>
        <dbReference type="RuleBase" id="RU004249"/>
    </source>
</evidence>
<dbReference type="UniPathway" id="UPA00051">
    <property type="reaction ID" value="UER00462"/>
</dbReference>
<gene>
    <name evidence="11" type="ORF">COZ07_08770</name>
</gene>
<feature type="domain" description="Aspartate/glutamate/uridylate kinase" evidence="10">
    <location>
        <begin position="1"/>
        <end position="236"/>
    </location>
</feature>
<dbReference type="GO" id="GO:0004072">
    <property type="term" value="F:aspartate kinase activity"/>
    <property type="evidence" value="ECO:0007669"/>
    <property type="project" value="UniProtKB-EC"/>
</dbReference>
<comment type="pathway">
    <text evidence="1 9">Amino-acid biosynthesis; L-lysine biosynthesis via DAP pathway; (S)-tetrahydrodipicolinate from L-aspartate: step 1/4.</text>
</comment>
<keyword evidence="5 8" id="KW-0418">Kinase</keyword>
<evidence type="ECO:0000259" key="10">
    <source>
        <dbReference type="Pfam" id="PF00696"/>
    </source>
</evidence>
<evidence type="ECO:0000256" key="6">
    <source>
        <dbReference type="ARBA" id="ARBA00022840"/>
    </source>
</evidence>
<comment type="pathway">
    <text evidence="9">Amino-acid biosynthesis; L-threonine biosynthesis; L-threonine from L-aspartate: step 1/5.</text>
</comment>
<dbReference type="InterPro" id="IPR036393">
    <property type="entry name" value="AceGlu_kinase-like_sf"/>
</dbReference>
<keyword evidence="3 8" id="KW-0808">Transferase</keyword>
<sequence length="412" mass="45386">MRIVVKFGGTSVQDTVRIKKAAQSIIQQAKKGYEVVAVVSAMGNTTDTLTSLLKNSVKDRIEDRDYADFVSMGERISARILSATIKSMGFTSKYFDPADDNFPIITDSNFNQAKILSPESKEKCQKIIEPLLKKGIIPIVCGFLGKNCEDGSITTLGRGGSDITAFALGNFLQADEVIIVTDAVGVLSADPRIIKKPVTLKEISVEEMGILAEGGAKVLHPQALKYKTDQMKAKIIHFQNGDLETEGTEITGAFKSKLTLFKEKLTMLTILGSEIFDTPGLLKKIISPISDNLISLYGVSIGTKHIGIYVIQNYAQKSYDLIHPVVIEDERLKSVTLKKDIALIIVRSRDFIETPGIIQQITQPLANKDINIIEMTTIKTDILIFLDWKDREFAFQIINKSLAEAGIVITNN</sequence>
<dbReference type="AlphaFoldDB" id="A0A2M7PMG0"/>
<evidence type="ECO:0000313" key="12">
    <source>
        <dbReference type="Proteomes" id="UP000230646"/>
    </source>
</evidence>
<dbReference type="PROSITE" id="PS00324">
    <property type="entry name" value="ASPARTOKINASE"/>
    <property type="match status" value="1"/>
</dbReference>
<evidence type="ECO:0000256" key="7">
    <source>
        <dbReference type="ARBA" id="ARBA00047872"/>
    </source>
</evidence>
<dbReference type="UniPathway" id="UPA00034">
    <property type="reaction ID" value="UER00015"/>
</dbReference>
<protein>
    <recommendedName>
        <fullName evidence="8">Aspartokinase</fullName>
        <ecNumber evidence="8">2.7.2.4</ecNumber>
    </recommendedName>
</protein>
<evidence type="ECO:0000256" key="1">
    <source>
        <dbReference type="ARBA" id="ARBA00004766"/>
    </source>
</evidence>
<organism evidence="11 12">
    <name type="scientific">Candidatus Infernicultor aquiphilus</name>
    <dbReference type="NCBI Taxonomy" id="1805029"/>
    <lineage>
        <taxon>Bacteria</taxon>
        <taxon>Pseudomonadati</taxon>
        <taxon>Atribacterota</taxon>
        <taxon>Candidatus Phoenicimicrobiia</taxon>
        <taxon>Candidatus Pheonicimicrobiales</taxon>
        <taxon>Candidatus Phoenicimicrobiaceae</taxon>
        <taxon>Candidatus Infernicultor</taxon>
    </lineage>
</organism>
<dbReference type="NCBIfam" id="TIGR00657">
    <property type="entry name" value="asp_kinases"/>
    <property type="match status" value="1"/>
</dbReference>
<dbReference type="Pfam" id="PF00696">
    <property type="entry name" value="AA_kinase"/>
    <property type="match status" value="1"/>
</dbReference>
<evidence type="ECO:0000256" key="5">
    <source>
        <dbReference type="ARBA" id="ARBA00022777"/>
    </source>
</evidence>
<evidence type="ECO:0000256" key="3">
    <source>
        <dbReference type="ARBA" id="ARBA00022679"/>
    </source>
</evidence>
<comment type="caution">
    <text evidence="11">The sequence shown here is derived from an EMBL/GenBank/DDBJ whole genome shotgun (WGS) entry which is preliminary data.</text>
</comment>
<dbReference type="PANTHER" id="PTHR21499:SF70">
    <property type="entry name" value="ASPARTOKINASE"/>
    <property type="match status" value="1"/>
</dbReference>
<keyword evidence="9" id="KW-0028">Amino-acid biosynthesis</keyword>
<dbReference type="GO" id="GO:0009090">
    <property type="term" value="P:homoserine biosynthetic process"/>
    <property type="evidence" value="ECO:0007669"/>
    <property type="project" value="TreeGrafter"/>
</dbReference>
<dbReference type="UniPathway" id="UPA00050">
    <property type="reaction ID" value="UER00461"/>
</dbReference>
<dbReference type="InterPro" id="IPR001341">
    <property type="entry name" value="Asp_kinase"/>
</dbReference>
<comment type="pathway">
    <text evidence="9">Amino-acid biosynthesis; L-methionine biosynthesis via de novo pathway; L-homoserine from L-aspartate: step 1/3.</text>
</comment>
<dbReference type="GO" id="GO:0009088">
    <property type="term" value="P:threonine biosynthetic process"/>
    <property type="evidence" value="ECO:0007669"/>
    <property type="project" value="UniProtKB-UniPathway"/>
</dbReference>
<dbReference type="InterPro" id="IPR001048">
    <property type="entry name" value="Asp/Glu/Uridylate_kinase"/>
</dbReference>
<comment type="similarity">
    <text evidence="2 8">Belongs to the aspartokinase family.</text>
</comment>
<name>A0A2M7PMG0_9BACT</name>
<dbReference type="SUPFAM" id="SSF53633">
    <property type="entry name" value="Carbamate kinase-like"/>
    <property type="match status" value="1"/>
</dbReference>
<dbReference type="GO" id="GO:0009089">
    <property type="term" value="P:lysine biosynthetic process via diaminopimelate"/>
    <property type="evidence" value="ECO:0007669"/>
    <property type="project" value="UniProtKB-UniPathway"/>
</dbReference>
<dbReference type="InterPro" id="IPR045865">
    <property type="entry name" value="ACT-like_dom_sf"/>
</dbReference>
<dbReference type="CDD" id="cd04234">
    <property type="entry name" value="AAK_AK"/>
    <property type="match status" value="1"/>
</dbReference>
<dbReference type="Gene3D" id="3.30.2130.10">
    <property type="entry name" value="VC0802-like"/>
    <property type="match status" value="1"/>
</dbReference>
<dbReference type="NCBIfam" id="NF005159">
    <property type="entry name" value="PRK06635.2-3"/>
    <property type="match status" value="1"/>
</dbReference>
<dbReference type="EMBL" id="PFKO01000323">
    <property type="protein sequence ID" value="PIY31584.1"/>
    <property type="molecule type" value="Genomic_DNA"/>
</dbReference>
<keyword evidence="6" id="KW-0067">ATP-binding</keyword>
<comment type="catalytic activity">
    <reaction evidence="7 8">
        <text>L-aspartate + ATP = 4-phospho-L-aspartate + ADP</text>
        <dbReference type="Rhea" id="RHEA:23776"/>
        <dbReference type="ChEBI" id="CHEBI:29991"/>
        <dbReference type="ChEBI" id="CHEBI:30616"/>
        <dbReference type="ChEBI" id="CHEBI:57535"/>
        <dbReference type="ChEBI" id="CHEBI:456216"/>
        <dbReference type="EC" id="2.7.2.4"/>
    </reaction>
</comment>
<dbReference type="EC" id="2.7.2.4" evidence="8"/>
<accession>A0A2M7PMG0</accession>
<dbReference type="Proteomes" id="UP000230646">
    <property type="component" value="Unassembled WGS sequence"/>
</dbReference>
<dbReference type="GO" id="GO:0005829">
    <property type="term" value="C:cytosol"/>
    <property type="evidence" value="ECO:0007669"/>
    <property type="project" value="TreeGrafter"/>
</dbReference>
<evidence type="ECO:0000256" key="8">
    <source>
        <dbReference type="RuleBase" id="RU003448"/>
    </source>
</evidence>
<evidence type="ECO:0000256" key="4">
    <source>
        <dbReference type="ARBA" id="ARBA00022741"/>
    </source>
</evidence>
<evidence type="ECO:0000313" key="11">
    <source>
        <dbReference type="EMBL" id="PIY31584.1"/>
    </source>
</evidence>
<dbReference type="RefSeq" id="WP_406608230.1">
    <property type="nucleotide sequence ID" value="NZ_PFKO01000323.1"/>
</dbReference>
<dbReference type="InterPro" id="IPR018042">
    <property type="entry name" value="Aspartate_kinase_CS"/>
</dbReference>
<reference evidence="11 12" key="1">
    <citation type="submission" date="2017-09" db="EMBL/GenBank/DDBJ databases">
        <title>Depth-based differentiation of microbial function through sediment-hosted aquifers and enrichment of novel symbionts in the deep terrestrial subsurface.</title>
        <authorList>
            <person name="Probst A.J."/>
            <person name="Ladd B."/>
            <person name="Jarett J.K."/>
            <person name="Geller-Mcgrath D.E."/>
            <person name="Sieber C.M."/>
            <person name="Emerson J.B."/>
            <person name="Anantharaman K."/>
            <person name="Thomas B.C."/>
            <person name="Malmstrom R."/>
            <person name="Stieglmeier M."/>
            <person name="Klingl A."/>
            <person name="Woyke T."/>
            <person name="Ryan C.M."/>
            <person name="Banfield J.F."/>
        </authorList>
    </citation>
    <scope>NUCLEOTIDE SEQUENCE [LARGE SCALE GENOMIC DNA]</scope>
    <source>
        <strain evidence="11">CG_4_10_14_3_um_filter_34_13</strain>
    </source>
</reference>
<dbReference type="GO" id="GO:0005524">
    <property type="term" value="F:ATP binding"/>
    <property type="evidence" value="ECO:0007669"/>
    <property type="project" value="UniProtKB-KW"/>
</dbReference>